<evidence type="ECO:0000313" key="6">
    <source>
        <dbReference type="EMBL" id="OJA15350.1"/>
    </source>
</evidence>
<dbReference type="AlphaFoldDB" id="A0A1J8Q1A0"/>
<dbReference type="EMBL" id="LVVM01003185">
    <property type="protein sequence ID" value="OJA15350.1"/>
    <property type="molecule type" value="Genomic_DNA"/>
</dbReference>
<keyword evidence="4" id="KW-0862">Zinc</keyword>
<reference evidence="6 7" key="1">
    <citation type="submission" date="2016-03" db="EMBL/GenBank/DDBJ databases">
        <title>Comparative genomics of the ectomycorrhizal sister species Rhizopogon vinicolor and Rhizopogon vesiculosus (Basidiomycota: Boletales) reveals a divergence of the mating type B locus.</title>
        <authorList>
            <person name="Mujic A.B."/>
            <person name="Kuo A."/>
            <person name="Tritt A."/>
            <person name="Lipzen A."/>
            <person name="Chen C."/>
            <person name="Johnson J."/>
            <person name="Sharma A."/>
            <person name="Barry K."/>
            <person name="Grigoriev I.V."/>
            <person name="Spatafora J.W."/>
        </authorList>
    </citation>
    <scope>NUCLEOTIDE SEQUENCE [LARGE SCALE GENOMIC DNA]</scope>
    <source>
        <strain evidence="6 7">AM-OR11-056</strain>
    </source>
</reference>
<evidence type="ECO:0000256" key="1">
    <source>
        <dbReference type="ARBA" id="ARBA00004123"/>
    </source>
</evidence>
<dbReference type="PANTHER" id="PTHR46481:SF10">
    <property type="entry name" value="ZINC FINGER BED DOMAIN-CONTAINING PROTEIN 39"/>
    <property type="match status" value="1"/>
</dbReference>
<feature type="non-terminal residue" evidence="6">
    <location>
        <position position="255"/>
    </location>
</feature>
<dbReference type="Proteomes" id="UP000183567">
    <property type="component" value="Unassembled WGS sequence"/>
</dbReference>
<dbReference type="GO" id="GO:0005634">
    <property type="term" value="C:nucleus"/>
    <property type="evidence" value="ECO:0007669"/>
    <property type="project" value="UniProtKB-SubCell"/>
</dbReference>
<dbReference type="PANTHER" id="PTHR46481">
    <property type="entry name" value="ZINC FINGER BED DOMAIN-CONTAINING PROTEIN 4"/>
    <property type="match status" value="1"/>
</dbReference>
<protein>
    <recommendedName>
        <fullName evidence="8">hAT-like transposase RNase-H fold domain-containing protein</fullName>
    </recommendedName>
</protein>
<dbReference type="GO" id="GO:0008270">
    <property type="term" value="F:zinc ion binding"/>
    <property type="evidence" value="ECO:0007669"/>
    <property type="project" value="UniProtKB-KW"/>
</dbReference>
<proteinExistence type="predicted"/>
<comment type="subcellular location">
    <subcellularLocation>
        <location evidence="1">Nucleus</location>
    </subcellularLocation>
</comment>
<sequence>MIAHWIAKMKEMGGLELKVALIAFHQVKGSHTGKSLARTVRYLLDWADITAKIGHITLDNVENNATMMLELECLLGECEIEFNAQDHRIRCFPHTINICIRHILDSFSNIDPADLEDALVGTFADDSDDDGSGSGGDSDKYLKAIKHNPVELGRQTVKAIHASGQWRKEFAHLIKSCNSSGLFKLEGKVVQVPQYQLLQDVSTRWDSTYFMMNGLRAMHVAIDHFVSSPNHKKILEHKMDAMDWVVLHDFESILE</sequence>
<dbReference type="InterPro" id="IPR012337">
    <property type="entry name" value="RNaseH-like_sf"/>
</dbReference>
<accession>A0A1J8Q1A0</accession>
<evidence type="ECO:0000256" key="5">
    <source>
        <dbReference type="ARBA" id="ARBA00023242"/>
    </source>
</evidence>
<organism evidence="6 7">
    <name type="scientific">Rhizopogon vesiculosus</name>
    <dbReference type="NCBI Taxonomy" id="180088"/>
    <lineage>
        <taxon>Eukaryota</taxon>
        <taxon>Fungi</taxon>
        <taxon>Dikarya</taxon>
        <taxon>Basidiomycota</taxon>
        <taxon>Agaricomycotina</taxon>
        <taxon>Agaricomycetes</taxon>
        <taxon>Agaricomycetidae</taxon>
        <taxon>Boletales</taxon>
        <taxon>Suillineae</taxon>
        <taxon>Rhizopogonaceae</taxon>
        <taxon>Rhizopogon</taxon>
    </lineage>
</organism>
<dbReference type="SUPFAM" id="SSF53098">
    <property type="entry name" value="Ribonuclease H-like"/>
    <property type="match status" value="1"/>
</dbReference>
<dbReference type="STRING" id="180088.A0A1J8Q1A0"/>
<keyword evidence="5" id="KW-0539">Nucleus</keyword>
<keyword evidence="3" id="KW-0863">Zinc-finger</keyword>
<evidence type="ECO:0000256" key="3">
    <source>
        <dbReference type="ARBA" id="ARBA00022771"/>
    </source>
</evidence>
<evidence type="ECO:0000313" key="7">
    <source>
        <dbReference type="Proteomes" id="UP000183567"/>
    </source>
</evidence>
<evidence type="ECO:0000256" key="2">
    <source>
        <dbReference type="ARBA" id="ARBA00022723"/>
    </source>
</evidence>
<keyword evidence="7" id="KW-1185">Reference proteome</keyword>
<name>A0A1J8Q1A0_9AGAM</name>
<comment type="caution">
    <text evidence="6">The sequence shown here is derived from an EMBL/GenBank/DDBJ whole genome shotgun (WGS) entry which is preliminary data.</text>
</comment>
<gene>
    <name evidence="6" type="ORF">AZE42_12785</name>
</gene>
<evidence type="ECO:0000256" key="4">
    <source>
        <dbReference type="ARBA" id="ARBA00022833"/>
    </source>
</evidence>
<dbReference type="InterPro" id="IPR052035">
    <property type="entry name" value="ZnF_BED_domain_contain"/>
</dbReference>
<evidence type="ECO:0008006" key="8">
    <source>
        <dbReference type="Google" id="ProtNLM"/>
    </source>
</evidence>
<dbReference type="OrthoDB" id="3172935at2759"/>
<keyword evidence="2" id="KW-0479">Metal-binding</keyword>